<evidence type="ECO:0000313" key="3">
    <source>
        <dbReference type="Proteomes" id="UP001322664"/>
    </source>
</evidence>
<feature type="transmembrane region" description="Helical" evidence="1">
    <location>
        <begin position="29"/>
        <end position="44"/>
    </location>
</feature>
<protein>
    <submittedName>
        <fullName evidence="2">Uncharacterized protein</fullName>
    </submittedName>
</protein>
<evidence type="ECO:0000313" key="2">
    <source>
        <dbReference type="EMBL" id="WPK11455.1"/>
    </source>
</evidence>
<organism evidence="2 3">
    <name type="scientific">Lysinibacillus louembei</name>
    <dbReference type="NCBI Taxonomy" id="1470088"/>
    <lineage>
        <taxon>Bacteria</taxon>
        <taxon>Bacillati</taxon>
        <taxon>Bacillota</taxon>
        <taxon>Bacilli</taxon>
        <taxon>Bacillales</taxon>
        <taxon>Bacillaceae</taxon>
        <taxon>Lysinibacillus</taxon>
    </lineage>
</organism>
<reference evidence="2 3" key="1">
    <citation type="submission" date="2023-09" db="EMBL/GenBank/DDBJ databases">
        <authorList>
            <person name="Page C.A."/>
            <person name="Perez-Diaz I.M."/>
        </authorList>
    </citation>
    <scope>NUCLEOTIDE SEQUENCE [LARGE SCALE GENOMIC DNA]</scope>
    <source>
        <strain evidence="2 3">Ll15</strain>
    </source>
</reference>
<keyword evidence="1" id="KW-1133">Transmembrane helix</keyword>
<keyword evidence="1" id="KW-0812">Transmembrane</keyword>
<name>A0ABZ0RVE7_9BACI</name>
<dbReference type="RefSeq" id="WP_319836481.1">
    <property type="nucleotide sequence ID" value="NZ_CP137624.1"/>
</dbReference>
<evidence type="ECO:0000256" key="1">
    <source>
        <dbReference type="SAM" id="Phobius"/>
    </source>
</evidence>
<feature type="transmembrane region" description="Helical" evidence="1">
    <location>
        <begin position="5"/>
        <end position="23"/>
    </location>
</feature>
<accession>A0ABZ0RVE7</accession>
<keyword evidence="3" id="KW-1185">Reference proteome</keyword>
<dbReference type="Proteomes" id="UP001322664">
    <property type="component" value="Chromosome"/>
</dbReference>
<gene>
    <name evidence="2" type="ORF">R6U77_16410</name>
</gene>
<proteinExistence type="predicted"/>
<keyword evidence="1" id="KW-0472">Membrane</keyword>
<dbReference type="EMBL" id="CP137624">
    <property type="protein sequence ID" value="WPK11455.1"/>
    <property type="molecule type" value="Genomic_DNA"/>
</dbReference>
<sequence>MKNKGLTILLCILWFTLLFTWFITKSVTIALLFFVIWISLRYMLHKNLT</sequence>